<feature type="domain" description="GmrSD restriction endonucleases N-terminal" evidence="1">
    <location>
        <begin position="25"/>
        <end position="172"/>
    </location>
</feature>
<name>A0ABY2QDT8_9SPHN</name>
<dbReference type="EMBL" id="SSTI01000015">
    <property type="protein sequence ID" value="THG37783.1"/>
    <property type="molecule type" value="Genomic_DNA"/>
</dbReference>
<dbReference type="InterPro" id="IPR004919">
    <property type="entry name" value="GmrSD_N"/>
</dbReference>
<evidence type="ECO:0000313" key="2">
    <source>
        <dbReference type="EMBL" id="THG37783.1"/>
    </source>
</evidence>
<dbReference type="Proteomes" id="UP000308038">
    <property type="component" value="Unassembled WGS sequence"/>
</dbReference>
<accession>A0ABY2QDT8</accession>
<dbReference type="PANTHER" id="PTHR39639">
    <property type="entry name" value="CHROMOSOME 16, WHOLE GENOME SHOTGUN SEQUENCE"/>
    <property type="match status" value="1"/>
</dbReference>
<organism evidence="2 3">
    <name type="scientific">Sphingomonas olei</name>
    <dbReference type="NCBI Taxonomy" id="1886787"/>
    <lineage>
        <taxon>Bacteria</taxon>
        <taxon>Pseudomonadati</taxon>
        <taxon>Pseudomonadota</taxon>
        <taxon>Alphaproteobacteria</taxon>
        <taxon>Sphingomonadales</taxon>
        <taxon>Sphingomonadaceae</taxon>
        <taxon>Sphingomonas</taxon>
    </lineage>
</organism>
<evidence type="ECO:0000313" key="3">
    <source>
        <dbReference type="Proteomes" id="UP000308038"/>
    </source>
</evidence>
<sequence>MAKLRITPHQPKTLIWWFGRRESIDFSPPYQRKGRLWSTQDKAFLIDTIINGFDVPKLYLADFQYGNSQLNSKRLAYAIIDGKQRLEAVFDFFEGTLTLSSDFVFKADPSLKLGGLSLKDLRRSYRNVADEFENASFDIMSVFAEDEKDVNELFVRLNRSKPLTGAEVRNAIAGPVTDVIRSLTEHSVFQESIRFSTLRAGDQNAAAKCLLFEYENKLVNTKKQNLDDFAKGIQIDRKRVDKNKLELSARRCLDTFDAMDEVFLPSDVMLSSAGVFPVYYWLVRSVSEIYREDIRTFLVDFEEARKQHREAQKDLGPASEVDQQYARYDTLNRSTNDAVSHRGRYAILRAAFAEYIEETYDVNTYGPVYDDEADDTDDDS</sequence>
<evidence type="ECO:0000259" key="1">
    <source>
        <dbReference type="Pfam" id="PF03235"/>
    </source>
</evidence>
<protein>
    <submittedName>
        <fullName evidence="2">DUF262 domain-containing protein</fullName>
    </submittedName>
</protein>
<gene>
    <name evidence="2" type="ORF">E5988_15645</name>
</gene>
<dbReference type="RefSeq" id="WP_136452290.1">
    <property type="nucleotide sequence ID" value="NZ_SSTI01000015.1"/>
</dbReference>
<dbReference type="PANTHER" id="PTHR39639:SF1">
    <property type="entry name" value="DUF262 DOMAIN-CONTAINING PROTEIN"/>
    <property type="match status" value="1"/>
</dbReference>
<comment type="caution">
    <text evidence="2">The sequence shown here is derived from an EMBL/GenBank/DDBJ whole genome shotgun (WGS) entry which is preliminary data.</text>
</comment>
<dbReference type="Pfam" id="PF03235">
    <property type="entry name" value="GmrSD_N"/>
    <property type="match status" value="1"/>
</dbReference>
<keyword evidence="3" id="KW-1185">Reference proteome</keyword>
<proteinExistence type="predicted"/>
<reference evidence="2 3" key="1">
    <citation type="submission" date="2019-04" db="EMBL/GenBank/DDBJ databases">
        <title>Microbes associate with the intestines of laboratory mice.</title>
        <authorList>
            <person name="Navarre W."/>
            <person name="Wong E."/>
            <person name="Huang K.C."/>
            <person name="Tropini C."/>
            <person name="Ng K."/>
            <person name="Yu B."/>
        </authorList>
    </citation>
    <scope>NUCLEOTIDE SEQUENCE [LARGE SCALE GENOMIC DNA]</scope>
    <source>
        <strain evidence="2 3">NM83_B4-11</strain>
    </source>
</reference>